<gene>
    <name evidence="2" type="ORF">PICMEDRAFT_27772</name>
</gene>
<dbReference type="GeneID" id="30179200"/>
<reference evidence="2 3" key="1">
    <citation type="journal article" date="2016" name="Proc. Natl. Acad. Sci. U.S.A.">
        <title>Comparative genomics of biotechnologically important yeasts.</title>
        <authorList>
            <person name="Riley R."/>
            <person name="Haridas S."/>
            <person name="Wolfe K.H."/>
            <person name="Lopes M.R."/>
            <person name="Hittinger C.T."/>
            <person name="Goeker M."/>
            <person name="Salamov A.A."/>
            <person name="Wisecaver J.H."/>
            <person name="Long T.M."/>
            <person name="Calvey C.H."/>
            <person name="Aerts A.L."/>
            <person name="Barry K.W."/>
            <person name="Choi C."/>
            <person name="Clum A."/>
            <person name="Coughlan A.Y."/>
            <person name="Deshpande S."/>
            <person name="Douglass A.P."/>
            <person name="Hanson S.J."/>
            <person name="Klenk H.-P."/>
            <person name="LaButti K.M."/>
            <person name="Lapidus A."/>
            <person name="Lindquist E.A."/>
            <person name="Lipzen A.M."/>
            <person name="Meier-Kolthoff J.P."/>
            <person name="Ohm R.A."/>
            <person name="Otillar R.P."/>
            <person name="Pangilinan J.L."/>
            <person name="Peng Y."/>
            <person name="Rokas A."/>
            <person name="Rosa C.A."/>
            <person name="Scheuner C."/>
            <person name="Sibirny A.A."/>
            <person name="Slot J.C."/>
            <person name="Stielow J.B."/>
            <person name="Sun H."/>
            <person name="Kurtzman C.P."/>
            <person name="Blackwell M."/>
            <person name="Grigoriev I.V."/>
            <person name="Jeffries T.W."/>
        </authorList>
    </citation>
    <scope>NUCLEOTIDE SEQUENCE [LARGE SCALE GENOMIC DNA]</scope>
    <source>
        <strain evidence="2 3">NRRL Y-2026</strain>
    </source>
</reference>
<protein>
    <submittedName>
        <fullName evidence="2">Uncharacterized protein</fullName>
    </submittedName>
</protein>
<dbReference type="PANTHER" id="PTHR31240">
    <property type="entry name" value="MATERNAL EFFECT EMBRYO ARREST 18"/>
    <property type="match status" value="1"/>
</dbReference>
<evidence type="ECO:0000256" key="1">
    <source>
        <dbReference type="SAM" id="MobiDB-lite"/>
    </source>
</evidence>
<dbReference type="OrthoDB" id="10267139at2759"/>
<dbReference type="EMBL" id="KV454005">
    <property type="protein sequence ID" value="ODQ45438.1"/>
    <property type="molecule type" value="Genomic_DNA"/>
</dbReference>
<feature type="region of interest" description="Disordered" evidence="1">
    <location>
        <begin position="203"/>
        <end position="229"/>
    </location>
</feature>
<keyword evidence="3" id="KW-1185">Reference proteome</keyword>
<dbReference type="RefSeq" id="XP_019016551.1">
    <property type="nucleotide sequence ID" value="XM_019162513.1"/>
</dbReference>
<sequence length="377" mass="40837">DITVISGGTATNHILDAFHPDDGYTVTYVLPVSDNGGSSSEILRVLGGCAIGDIRSRLVRLIPSDHHACGIRGVRDLLSYRLPLGTHQAKYEWSQLVDGTHPIWGPVDSALKVLLLSFLIHVDMEIHKRARLAFRFELASVGNLFLTGARLFFGDLDSAIELICRVCRLHEHVSVCGCLNTNFTYHIAAILCSGEVIRGQSQISHPSPAPAVGPAADPGQRPPRAQHNRSVEDLVGSSLAHPAPASDDPIHPSLGRSQLHFEKDDRNVPPLPSPIARLIYISPYGEEIHPRASPRTLAALARSDAIVYSIGSLWTSVVPVLLLRGVGEQVVRRRPRGQPPVRKVLLLNSDSDRETRGLDGAGFVRVVVAAVEYSLAG</sequence>
<dbReference type="SUPFAM" id="SSF142338">
    <property type="entry name" value="CofD-like"/>
    <property type="match status" value="1"/>
</dbReference>
<dbReference type="InterPro" id="IPR038136">
    <property type="entry name" value="CofD-like_dom_sf"/>
</dbReference>
<feature type="non-terminal residue" evidence="2">
    <location>
        <position position="1"/>
    </location>
</feature>
<dbReference type="InterPro" id="IPR002882">
    <property type="entry name" value="CofD"/>
</dbReference>
<dbReference type="PANTHER" id="PTHR31240:SF0">
    <property type="entry name" value="MATERNAL EFFECT EMBRYO ARREST 18"/>
    <property type="match status" value="1"/>
</dbReference>
<dbReference type="Proteomes" id="UP000094455">
    <property type="component" value="Unassembled WGS sequence"/>
</dbReference>
<evidence type="ECO:0000313" key="2">
    <source>
        <dbReference type="EMBL" id="ODQ45438.1"/>
    </source>
</evidence>
<accession>A0A1E3NIM7</accession>
<dbReference type="AlphaFoldDB" id="A0A1E3NIM7"/>
<feature type="non-terminal residue" evidence="2">
    <location>
        <position position="377"/>
    </location>
</feature>
<organism evidence="2 3">
    <name type="scientific">Pichia membranifaciens NRRL Y-2026</name>
    <dbReference type="NCBI Taxonomy" id="763406"/>
    <lineage>
        <taxon>Eukaryota</taxon>
        <taxon>Fungi</taxon>
        <taxon>Dikarya</taxon>
        <taxon>Ascomycota</taxon>
        <taxon>Saccharomycotina</taxon>
        <taxon>Pichiomycetes</taxon>
        <taxon>Pichiales</taxon>
        <taxon>Pichiaceae</taxon>
        <taxon>Pichia</taxon>
    </lineage>
</organism>
<dbReference type="Gene3D" id="3.40.50.10680">
    <property type="entry name" value="CofD-like domains"/>
    <property type="match status" value="1"/>
</dbReference>
<evidence type="ECO:0000313" key="3">
    <source>
        <dbReference type="Proteomes" id="UP000094455"/>
    </source>
</evidence>
<dbReference type="GO" id="GO:0043743">
    <property type="term" value="F:LPPG:FO 2-phospho-L-lactate transferase activity"/>
    <property type="evidence" value="ECO:0007669"/>
    <property type="project" value="InterPro"/>
</dbReference>
<name>A0A1E3NIM7_9ASCO</name>
<proteinExistence type="predicted"/>
<dbReference type="STRING" id="763406.A0A1E3NIM7"/>
<dbReference type="Pfam" id="PF01933">
    <property type="entry name" value="CofD"/>
    <property type="match status" value="1"/>
</dbReference>